<proteinExistence type="inferred from homology"/>
<evidence type="ECO:0000256" key="4">
    <source>
        <dbReference type="ARBA" id="ARBA00023136"/>
    </source>
</evidence>
<keyword evidence="5" id="KW-0520">NAD</keyword>
<evidence type="ECO:0000256" key="1">
    <source>
        <dbReference type="ARBA" id="ARBA00004127"/>
    </source>
</evidence>
<comment type="subcellular location">
    <subcellularLocation>
        <location evidence="5">Cell membrane</location>
        <topology evidence="5">Multi-pass membrane protein</topology>
    </subcellularLocation>
    <subcellularLocation>
        <location evidence="1">Endomembrane system</location>
        <topology evidence="1">Multi-pass membrane protein</topology>
    </subcellularLocation>
    <subcellularLocation>
        <location evidence="6">Membrane</location>
        <topology evidence="6">Multi-pass membrane protein</topology>
    </subcellularLocation>
</comment>
<gene>
    <name evidence="5" type="primary">nuoN</name>
    <name evidence="8" type="ORF">Cflav_PD3681</name>
</gene>
<reference evidence="8 9" key="1">
    <citation type="journal article" date="2011" name="J. Bacteriol.">
        <title>Genome sequence of 'Pedosphaera parvula' Ellin514, an aerobic Verrucomicrobial isolate from pasture soil.</title>
        <authorList>
            <person name="Kant R."/>
            <person name="van Passel M.W."/>
            <person name="Sangwan P."/>
            <person name="Palva A."/>
            <person name="Lucas S."/>
            <person name="Copeland A."/>
            <person name="Lapidus A."/>
            <person name="Glavina Del Rio T."/>
            <person name="Dalin E."/>
            <person name="Tice H."/>
            <person name="Bruce D."/>
            <person name="Goodwin L."/>
            <person name="Pitluck S."/>
            <person name="Chertkov O."/>
            <person name="Larimer F.W."/>
            <person name="Land M.L."/>
            <person name="Hauser L."/>
            <person name="Brettin T.S."/>
            <person name="Detter J.C."/>
            <person name="Han S."/>
            <person name="de Vos W.M."/>
            <person name="Janssen P.H."/>
            <person name="Smidt H."/>
        </authorList>
    </citation>
    <scope>NUCLEOTIDE SEQUENCE [LARGE SCALE GENOMIC DNA]</scope>
    <source>
        <strain evidence="8 9">Ellin514</strain>
    </source>
</reference>
<feature type="transmembrane region" description="Helical" evidence="5">
    <location>
        <begin position="322"/>
        <end position="343"/>
    </location>
</feature>
<dbReference type="GO" id="GO:0050136">
    <property type="term" value="F:NADH dehydrogenase (quinone) (non-electrogenic) activity"/>
    <property type="evidence" value="ECO:0007669"/>
    <property type="project" value="UniProtKB-UniRule"/>
</dbReference>
<dbReference type="NCBIfam" id="TIGR01770">
    <property type="entry name" value="NDH_I_N"/>
    <property type="match status" value="1"/>
</dbReference>
<keyword evidence="2 5" id="KW-0812">Transmembrane</keyword>
<dbReference type="GO" id="GO:0005886">
    <property type="term" value="C:plasma membrane"/>
    <property type="evidence" value="ECO:0007669"/>
    <property type="project" value="UniProtKB-SubCell"/>
</dbReference>
<evidence type="ECO:0000313" key="8">
    <source>
        <dbReference type="EMBL" id="EEF60823.1"/>
    </source>
</evidence>
<dbReference type="InterPro" id="IPR001750">
    <property type="entry name" value="ND/Mrp_TM"/>
</dbReference>
<comment type="caution">
    <text evidence="8">The sequence shown here is derived from an EMBL/GenBank/DDBJ whole genome shotgun (WGS) entry which is preliminary data.</text>
</comment>
<feature type="transmembrane region" description="Helical" evidence="5">
    <location>
        <begin position="444"/>
        <end position="464"/>
    </location>
</feature>
<evidence type="ECO:0000256" key="6">
    <source>
        <dbReference type="RuleBase" id="RU000320"/>
    </source>
</evidence>
<comment type="catalytic activity">
    <reaction evidence="5">
        <text>a quinone + NADH + 5 H(+)(in) = a quinol + NAD(+) + 4 H(+)(out)</text>
        <dbReference type="Rhea" id="RHEA:57888"/>
        <dbReference type="ChEBI" id="CHEBI:15378"/>
        <dbReference type="ChEBI" id="CHEBI:24646"/>
        <dbReference type="ChEBI" id="CHEBI:57540"/>
        <dbReference type="ChEBI" id="CHEBI:57945"/>
        <dbReference type="ChEBI" id="CHEBI:132124"/>
    </reaction>
</comment>
<evidence type="ECO:0000256" key="3">
    <source>
        <dbReference type="ARBA" id="ARBA00022989"/>
    </source>
</evidence>
<dbReference type="InterPro" id="IPR010096">
    <property type="entry name" value="NADH-Q_OxRdtase_suN/2"/>
</dbReference>
<keyword evidence="4 5" id="KW-0472">Membrane</keyword>
<feature type="transmembrane region" description="Helical" evidence="5">
    <location>
        <begin position="364"/>
        <end position="384"/>
    </location>
</feature>
<keyword evidence="3 5" id="KW-1133">Transmembrane helix</keyword>
<feature type="transmembrane region" description="Helical" evidence="5">
    <location>
        <begin position="200"/>
        <end position="225"/>
    </location>
</feature>
<dbReference type="GO" id="GO:0042773">
    <property type="term" value="P:ATP synthesis coupled electron transport"/>
    <property type="evidence" value="ECO:0007669"/>
    <property type="project" value="InterPro"/>
</dbReference>
<name>B9XHI8_PEDPL</name>
<dbReference type="AlphaFoldDB" id="B9XHI8"/>
<feature type="transmembrane region" description="Helical" evidence="5">
    <location>
        <begin position="269"/>
        <end position="288"/>
    </location>
</feature>
<keyword evidence="5" id="KW-1003">Cell membrane</keyword>
<comment type="function">
    <text evidence="5">NDH-1 shuttles electrons from NADH, via FMN and iron-sulfur (Fe-S) centers, to quinones in the respiratory chain. The immediate electron acceptor for the enzyme in this species is believed to be ubiquinone. Couples the redox reaction to proton translocation (for every two electrons transferred, four hydrogen ions are translocated across the cytoplasmic membrane), and thus conserves the redox energy in a proton gradient.</text>
</comment>
<comment type="subunit">
    <text evidence="5">NDH-1 is composed of 14 different subunits. Subunits NuoA, H, J, K, L, M, N constitute the membrane sector of the complex.</text>
</comment>
<dbReference type="EC" id="7.1.1.-" evidence="5"/>
<dbReference type="Pfam" id="PF00361">
    <property type="entry name" value="Proton_antipo_M"/>
    <property type="match status" value="1"/>
</dbReference>
<keyword evidence="5" id="KW-1278">Translocase</keyword>
<evidence type="ECO:0000313" key="9">
    <source>
        <dbReference type="Proteomes" id="UP000003688"/>
    </source>
</evidence>
<organism evidence="8 9">
    <name type="scientific">Pedosphaera parvula (strain Ellin514)</name>
    <dbReference type="NCBI Taxonomy" id="320771"/>
    <lineage>
        <taxon>Bacteria</taxon>
        <taxon>Pseudomonadati</taxon>
        <taxon>Verrucomicrobiota</taxon>
        <taxon>Pedosphaerae</taxon>
        <taxon>Pedosphaerales</taxon>
        <taxon>Pedosphaeraceae</taxon>
        <taxon>Pedosphaera</taxon>
    </lineage>
</organism>
<keyword evidence="8" id="KW-0560">Oxidoreductase</keyword>
<feature type="transmembrane region" description="Helical" evidence="5">
    <location>
        <begin position="71"/>
        <end position="91"/>
    </location>
</feature>
<dbReference type="STRING" id="320771.Cflav_PD3681"/>
<keyword evidence="9" id="KW-1185">Reference proteome</keyword>
<feature type="transmembrane region" description="Helical" evidence="5">
    <location>
        <begin position="6"/>
        <end position="23"/>
    </location>
</feature>
<evidence type="ECO:0000256" key="2">
    <source>
        <dbReference type="ARBA" id="ARBA00022692"/>
    </source>
</evidence>
<dbReference type="OrthoDB" id="9807568at2"/>
<sequence length="489" mass="53199">MNNYSLLSLEIAVVVLGLALLLADLWTPAKHKRKLGGVAAIALGVIFFFSFKMASPEVQYAFQGMYVMDGLALFFKQFFLLAAIIVLIMAVEFSDRIGAGISEYYALIVFALSGMMFAASANDFSLLFVSLELITVTFYILTSFQRGKLWSLEAGVKYLIIGALSSAFMVYGIALIFGLTGELNFTRISVMAPQLLTNKVFLFGILFMLVGLGFKIAAFPVQIWAPDVYQGSPTPSTAFLAVGSKAAGFVLLIRVLFQAVPAVAEHWKGLLIGISMATILYGNLCAIPQRNIKRLLGYSSISNAGYLLMGLAAYSLNGQSAMLYYLSGYLFTVLGAFTVISIVMRNVEGEDLSALAGLHQRSPLLATTLTMAMVSLAGIPPLAGFFGKFLLLKAVVEKGAENSAYYWLVGVALFGVVVSIYYYFGVIRAIYWSRETRDLSPIRIPLCVKLSLSVCLLGMLYLGVRPSGLLNRTDRVVTTTDKVPKVAKM</sequence>
<accession>B9XHI8</accession>
<feature type="transmembrane region" description="Helical" evidence="5">
    <location>
        <begin position="156"/>
        <end position="180"/>
    </location>
</feature>
<feature type="transmembrane region" description="Helical" evidence="5">
    <location>
        <begin position="126"/>
        <end position="144"/>
    </location>
</feature>
<comment type="similarity">
    <text evidence="5">Belongs to the complex I subunit 2 family.</text>
</comment>
<keyword evidence="5" id="KW-0830">Ubiquinone</keyword>
<feature type="transmembrane region" description="Helical" evidence="5">
    <location>
        <begin position="237"/>
        <end position="257"/>
    </location>
</feature>
<keyword evidence="5" id="KW-0874">Quinone</keyword>
<dbReference type="GO" id="GO:0012505">
    <property type="term" value="C:endomembrane system"/>
    <property type="evidence" value="ECO:0007669"/>
    <property type="project" value="UniProtKB-SubCell"/>
</dbReference>
<dbReference type="PANTHER" id="PTHR22773">
    <property type="entry name" value="NADH DEHYDROGENASE"/>
    <property type="match status" value="1"/>
</dbReference>
<evidence type="ECO:0000259" key="7">
    <source>
        <dbReference type="Pfam" id="PF00361"/>
    </source>
</evidence>
<dbReference type="GO" id="GO:0048038">
    <property type="term" value="F:quinone binding"/>
    <property type="evidence" value="ECO:0007669"/>
    <property type="project" value="UniProtKB-KW"/>
</dbReference>
<dbReference type="HAMAP" id="MF_00445">
    <property type="entry name" value="NDH1_NuoN_1"/>
    <property type="match status" value="1"/>
</dbReference>
<dbReference type="EMBL" id="ABOX02000014">
    <property type="protein sequence ID" value="EEF60823.1"/>
    <property type="molecule type" value="Genomic_DNA"/>
</dbReference>
<feature type="transmembrane region" description="Helical" evidence="5">
    <location>
        <begin position="35"/>
        <end position="51"/>
    </location>
</feature>
<feature type="transmembrane region" description="Helical" evidence="5">
    <location>
        <begin position="295"/>
        <end position="316"/>
    </location>
</feature>
<evidence type="ECO:0000256" key="5">
    <source>
        <dbReference type="HAMAP-Rule" id="MF_00445"/>
    </source>
</evidence>
<feature type="transmembrane region" description="Helical" evidence="5">
    <location>
        <begin position="103"/>
        <end position="120"/>
    </location>
</feature>
<dbReference type="Proteomes" id="UP000003688">
    <property type="component" value="Unassembled WGS sequence"/>
</dbReference>
<feature type="transmembrane region" description="Helical" evidence="5">
    <location>
        <begin position="404"/>
        <end position="424"/>
    </location>
</feature>
<dbReference type="GO" id="GO:0008137">
    <property type="term" value="F:NADH dehydrogenase (ubiquinone) activity"/>
    <property type="evidence" value="ECO:0007669"/>
    <property type="project" value="InterPro"/>
</dbReference>
<dbReference type="RefSeq" id="WP_007415282.1">
    <property type="nucleotide sequence ID" value="NZ_ABOX02000014.1"/>
</dbReference>
<feature type="domain" description="NADH:quinone oxidoreductase/Mrp antiporter transmembrane" evidence="7">
    <location>
        <begin position="121"/>
        <end position="401"/>
    </location>
</feature>
<keyword evidence="5" id="KW-0813">Transport</keyword>
<protein>
    <recommendedName>
        <fullName evidence="5">NADH-quinone oxidoreductase subunit N</fullName>
        <ecNumber evidence="5">7.1.1.-</ecNumber>
    </recommendedName>
    <alternativeName>
        <fullName evidence="5">NADH dehydrogenase I subunit N</fullName>
    </alternativeName>
    <alternativeName>
        <fullName evidence="5">NDH-1 subunit N</fullName>
    </alternativeName>
</protein>